<proteinExistence type="predicted"/>
<gene>
    <name evidence="3" type="ORF">BJ978_002904</name>
</gene>
<dbReference type="GO" id="GO:0016829">
    <property type="term" value="F:lyase activity"/>
    <property type="evidence" value="ECO:0007669"/>
    <property type="project" value="UniProtKB-KW"/>
</dbReference>
<name>A0A9X2H448_9MICO</name>
<organism evidence="3 4">
    <name type="scientific">Agromyces terreus</name>
    <dbReference type="NCBI Taxonomy" id="424795"/>
    <lineage>
        <taxon>Bacteria</taxon>
        <taxon>Bacillati</taxon>
        <taxon>Actinomycetota</taxon>
        <taxon>Actinomycetes</taxon>
        <taxon>Micrococcales</taxon>
        <taxon>Microbacteriaceae</taxon>
        <taxon>Agromyces</taxon>
    </lineage>
</organism>
<evidence type="ECO:0000313" key="3">
    <source>
        <dbReference type="EMBL" id="MCP2372228.1"/>
    </source>
</evidence>
<dbReference type="EMBL" id="JAMZDY010000001">
    <property type="protein sequence ID" value="MCP2372228.1"/>
    <property type="molecule type" value="Genomic_DNA"/>
</dbReference>
<protein>
    <submittedName>
        <fullName evidence="3">Sirohydrochlorin ferrochelatase</fullName>
    </submittedName>
</protein>
<dbReference type="AlphaFoldDB" id="A0A9X2H448"/>
<dbReference type="PANTHER" id="PTHR33542:SF5">
    <property type="entry name" value="FERROCHELATASE CHE1"/>
    <property type="match status" value="1"/>
</dbReference>
<dbReference type="GO" id="GO:0046872">
    <property type="term" value="F:metal ion binding"/>
    <property type="evidence" value="ECO:0007669"/>
    <property type="project" value="UniProtKB-KW"/>
</dbReference>
<comment type="caution">
    <text evidence="3">The sequence shown here is derived from an EMBL/GenBank/DDBJ whole genome shotgun (WGS) entry which is preliminary data.</text>
</comment>
<dbReference type="InterPro" id="IPR050963">
    <property type="entry name" value="Sirohydro_Cobaltochel/CbiX"/>
</dbReference>
<dbReference type="InterPro" id="IPR002762">
    <property type="entry name" value="CbiX-like"/>
</dbReference>
<dbReference type="Proteomes" id="UP001139722">
    <property type="component" value="Unassembled WGS sequence"/>
</dbReference>
<dbReference type="OrthoDB" id="7345302at2"/>
<evidence type="ECO:0000256" key="2">
    <source>
        <dbReference type="ARBA" id="ARBA00023239"/>
    </source>
</evidence>
<evidence type="ECO:0000256" key="1">
    <source>
        <dbReference type="ARBA" id="ARBA00022723"/>
    </source>
</evidence>
<sequence length="254" mass="26170">MAGSNGIDLPTEFVADGPAVRLVAVTHGEPSAANRAAVARLVEQVAEASDGREVTISFVDASTADVASAVADAADAESVIVPLTLSAGYHVRTGLSFGLERIGAAARLAGELGPDDRLVGILAERLAEAGLDPRDQVLLAAAGSNDPRAVRECFETARRLGHRLGRAVTVGFIAAAIPRLPDAIEMIREVHPGTRIVVAPYLLAPGAFYDSVLAAGADVVASPLIAHGGSAPRGLVDVVLDRYEGVASDRLRFA</sequence>
<dbReference type="PANTHER" id="PTHR33542">
    <property type="entry name" value="SIROHYDROCHLORIN FERROCHELATASE, CHLOROPLASTIC"/>
    <property type="match status" value="1"/>
</dbReference>
<dbReference type="Pfam" id="PF01903">
    <property type="entry name" value="CbiX"/>
    <property type="match status" value="2"/>
</dbReference>
<reference evidence="3" key="1">
    <citation type="submission" date="2022-06" db="EMBL/GenBank/DDBJ databases">
        <title>Sequencing the genomes of 1000 actinobacteria strains.</title>
        <authorList>
            <person name="Klenk H.-P."/>
        </authorList>
    </citation>
    <scope>NUCLEOTIDE SEQUENCE</scope>
    <source>
        <strain evidence="3">DSM 22016</strain>
    </source>
</reference>
<accession>A0A9X2H448</accession>
<dbReference type="RefSeq" id="WP_156997662.1">
    <property type="nucleotide sequence ID" value="NZ_BAAANU010000020.1"/>
</dbReference>
<keyword evidence="2" id="KW-0456">Lyase</keyword>
<keyword evidence="4" id="KW-1185">Reference proteome</keyword>
<evidence type="ECO:0000313" key="4">
    <source>
        <dbReference type="Proteomes" id="UP001139722"/>
    </source>
</evidence>
<dbReference type="SUPFAM" id="SSF53800">
    <property type="entry name" value="Chelatase"/>
    <property type="match status" value="1"/>
</dbReference>
<keyword evidence="1" id="KW-0479">Metal-binding</keyword>
<dbReference type="Gene3D" id="3.40.50.1400">
    <property type="match status" value="2"/>
</dbReference>